<feature type="region of interest" description="Disordered" evidence="1">
    <location>
        <begin position="218"/>
        <end position="259"/>
    </location>
</feature>
<comment type="caution">
    <text evidence="3">The sequence shown here is derived from an EMBL/GenBank/DDBJ whole genome shotgun (WGS) entry which is preliminary data.</text>
</comment>
<dbReference type="InterPro" id="IPR036397">
    <property type="entry name" value="RNaseH_sf"/>
</dbReference>
<organism evidence="3 4">
    <name type="scientific">Pseudonocardia asaccharolytica DSM 44247 = NBRC 16224</name>
    <dbReference type="NCBI Taxonomy" id="1123024"/>
    <lineage>
        <taxon>Bacteria</taxon>
        <taxon>Bacillati</taxon>
        <taxon>Actinomycetota</taxon>
        <taxon>Actinomycetes</taxon>
        <taxon>Pseudonocardiales</taxon>
        <taxon>Pseudonocardiaceae</taxon>
        <taxon>Pseudonocardia</taxon>
    </lineage>
</organism>
<dbReference type="Pfam" id="PF13683">
    <property type="entry name" value="rve_3"/>
    <property type="match status" value="1"/>
</dbReference>
<dbReference type="GO" id="GO:0015074">
    <property type="term" value="P:DNA integration"/>
    <property type="evidence" value="ECO:0007669"/>
    <property type="project" value="InterPro"/>
</dbReference>
<dbReference type="InterPro" id="IPR001584">
    <property type="entry name" value="Integrase_cat-core"/>
</dbReference>
<dbReference type="Gene3D" id="3.30.420.10">
    <property type="entry name" value="Ribonuclease H-like superfamily/Ribonuclease H"/>
    <property type="match status" value="1"/>
</dbReference>
<dbReference type="GO" id="GO:0003676">
    <property type="term" value="F:nucleic acid binding"/>
    <property type="evidence" value="ECO:0007669"/>
    <property type="project" value="InterPro"/>
</dbReference>
<dbReference type="RefSeq" id="WP_222595696.1">
    <property type="nucleotide sequence ID" value="NZ_BJVI01000146.1"/>
</dbReference>
<feature type="compositionally biased region" description="Basic and acidic residues" evidence="1">
    <location>
        <begin position="225"/>
        <end position="259"/>
    </location>
</feature>
<evidence type="ECO:0000259" key="2">
    <source>
        <dbReference type="PROSITE" id="PS50994"/>
    </source>
</evidence>
<keyword evidence="4" id="KW-1185">Reference proteome</keyword>
<dbReference type="InterPro" id="IPR050900">
    <property type="entry name" value="Transposase_IS3/IS150/IS904"/>
</dbReference>
<accession>A0A511D898</accession>
<dbReference type="InterPro" id="IPR012337">
    <property type="entry name" value="RNaseH-like_sf"/>
</dbReference>
<sequence length="259" mass="29083">MHVSESTVRRVLAAEGYVLPGQPLREPIPRTPWPDWLEWKPNRVWAYDFTHFTAARRAALAIIDVVSRKWITTLVCAEESSVQVEVAFTAALAAEDLLDAADARATEALRAALLDGDRDRVATLTGDGQLPLLLAISDNGPQMRSVSTREFLAGVAIAQQFGRPHTPEDQAWIETLFGHVKGEWPHLEKIRDPGELERELDRRRAEYNSVRLHAGVGYVTPDDEHEGRGEGIRQARRDGLAAAREARINYRRNTSKDHR</sequence>
<dbReference type="AlphaFoldDB" id="A0A511D898"/>
<dbReference type="Proteomes" id="UP000321328">
    <property type="component" value="Unassembled WGS sequence"/>
</dbReference>
<dbReference type="SUPFAM" id="SSF53098">
    <property type="entry name" value="Ribonuclease H-like"/>
    <property type="match status" value="1"/>
</dbReference>
<evidence type="ECO:0000256" key="1">
    <source>
        <dbReference type="SAM" id="MobiDB-lite"/>
    </source>
</evidence>
<feature type="domain" description="Integrase catalytic" evidence="2">
    <location>
        <begin position="37"/>
        <end position="229"/>
    </location>
</feature>
<dbReference type="PROSITE" id="PS50994">
    <property type="entry name" value="INTEGRASE"/>
    <property type="match status" value="1"/>
</dbReference>
<dbReference type="PANTHER" id="PTHR46889:SF4">
    <property type="entry name" value="TRANSPOSASE INSO FOR INSERTION SEQUENCE ELEMENT IS911B-RELATED"/>
    <property type="match status" value="1"/>
</dbReference>
<protein>
    <recommendedName>
        <fullName evidence="2">Integrase catalytic domain-containing protein</fullName>
    </recommendedName>
</protein>
<gene>
    <name evidence="3" type="ORF">PA7_48620</name>
</gene>
<dbReference type="PANTHER" id="PTHR46889">
    <property type="entry name" value="TRANSPOSASE INSF FOR INSERTION SEQUENCE IS3B-RELATED"/>
    <property type="match status" value="1"/>
</dbReference>
<dbReference type="EMBL" id="BJVI01000146">
    <property type="protein sequence ID" value="GEL21025.1"/>
    <property type="molecule type" value="Genomic_DNA"/>
</dbReference>
<reference evidence="3 4" key="1">
    <citation type="submission" date="2019-07" db="EMBL/GenBank/DDBJ databases">
        <title>Whole genome shotgun sequence of Pseudonocardia asaccharolytica NBRC 16224.</title>
        <authorList>
            <person name="Hosoyama A."/>
            <person name="Uohara A."/>
            <person name="Ohji S."/>
            <person name="Ichikawa N."/>
        </authorList>
    </citation>
    <scope>NUCLEOTIDE SEQUENCE [LARGE SCALE GENOMIC DNA]</scope>
    <source>
        <strain evidence="3 4">NBRC 16224</strain>
    </source>
</reference>
<proteinExistence type="predicted"/>
<name>A0A511D898_9PSEU</name>
<evidence type="ECO:0000313" key="4">
    <source>
        <dbReference type="Proteomes" id="UP000321328"/>
    </source>
</evidence>
<evidence type="ECO:0000313" key="3">
    <source>
        <dbReference type="EMBL" id="GEL21025.1"/>
    </source>
</evidence>